<evidence type="ECO:0000256" key="10">
    <source>
        <dbReference type="ARBA" id="ARBA00055605"/>
    </source>
</evidence>
<dbReference type="FunFam" id="3.40.50.970:FF:000005">
    <property type="entry name" value="1-deoxy-D-xylulose-5-phosphate synthase"/>
    <property type="match status" value="1"/>
</dbReference>
<evidence type="ECO:0000256" key="4">
    <source>
        <dbReference type="ARBA" id="ARBA00022679"/>
    </source>
</evidence>
<dbReference type="InterPro" id="IPR009014">
    <property type="entry name" value="Transketo_C/PFOR_II"/>
</dbReference>
<dbReference type="NCBIfam" id="TIGR00204">
    <property type="entry name" value="dxs"/>
    <property type="match status" value="1"/>
</dbReference>
<dbReference type="PROSITE" id="PS00802">
    <property type="entry name" value="TRANSKETOLASE_2"/>
    <property type="match status" value="1"/>
</dbReference>
<keyword evidence="6 11" id="KW-0460">Magnesium</keyword>
<dbReference type="InterPro" id="IPR020826">
    <property type="entry name" value="Transketolase_BS"/>
</dbReference>
<feature type="binding site" evidence="11">
    <location>
        <position position="286"/>
    </location>
    <ligand>
        <name>thiamine diphosphate</name>
        <dbReference type="ChEBI" id="CHEBI:58937"/>
    </ligand>
</feature>
<dbReference type="SUPFAM" id="SSF52518">
    <property type="entry name" value="Thiamin diphosphate-binding fold (THDP-binding)"/>
    <property type="match status" value="2"/>
</dbReference>
<dbReference type="InterPro" id="IPR029061">
    <property type="entry name" value="THDP-binding"/>
</dbReference>
<feature type="binding site" evidence="11">
    <location>
        <begin position="150"/>
        <end position="151"/>
    </location>
    <ligand>
        <name>thiamine diphosphate</name>
        <dbReference type="ChEBI" id="CHEBI:58937"/>
    </ligand>
</feature>
<keyword evidence="8 11" id="KW-0786">Thiamine pyrophosphate</keyword>
<comment type="similarity">
    <text evidence="2 11">Belongs to the transketolase family. DXPS subfamily.</text>
</comment>
<dbReference type="SMART" id="SM00861">
    <property type="entry name" value="Transket_pyr"/>
    <property type="match status" value="1"/>
</dbReference>
<feature type="binding site" evidence="11">
    <location>
        <position position="77"/>
    </location>
    <ligand>
        <name>thiamine diphosphate</name>
        <dbReference type="ChEBI" id="CHEBI:58937"/>
    </ligand>
</feature>
<dbReference type="Pfam" id="PF02780">
    <property type="entry name" value="Transketolase_C"/>
    <property type="match status" value="1"/>
</dbReference>
<evidence type="ECO:0000313" key="14">
    <source>
        <dbReference type="Proteomes" id="UP000295763"/>
    </source>
</evidence>
<name>A0A4V2T1K9_9PAST</name>
<evidence type="ECO:0000256" key="7">
    <source>
        <dbReference type="ARBA" id="ARBA00022977"/>
    </source>
</evidence>
<dbReference type="FunFam" id="3.40.50.920:FF:000002">
    <property type="entry name" value="1-deoxy-D-xylulose-5-phosphate synthase"/>
    <property type="match status" value="1"/>
</dbReference>
<dbReference type="GO" id="GO:0000287">
    <property type="term" value="F:magnesium ion binding"/>
    <property type="evidence" value="ECO:0007669"/>
    <property type="project" value="UniProtKB-UniRule"/>
</dbReference>
<dbReference type="InterPro" id="IPR005477">
    <property type="entry name" value="Dxylulose-5-P_synthase"/>
</dbReference>
<dbReference type="AlphaFoldDB" id="A0A4V2T1K9"/>
<dbReference type="Pfam" id="PF02779">
    <property type="entry name" value="Transket_pyr"/>
    <property type="match status" value="1"/>
</dbReference>
<dbReference type="Proteomes" id="UP000295763">
    <property type="component" value="Unassembled WGS sequence"/>
</dbReference>
<dbReference type="EMBL" id="SLYB01000018">
    <property type="protein sequence ID" value="TCP93493.1"/>
    <property type="molecule type" value="Genomic_DNA"/>
</dbReference>
<proteinExistence type="inferred from homology"/>
<protein>
    <recommendedName>
        <fullName evidence="11">1-deoxy-D-xylulose-5-phosphate synthase</fullName>
        <ecNumber evidence="11">2.2.1.7</ecNumber>
    </recommendedName>
    <alternativeName>
        <fullName evidence="11">1-deoxyxylulose-5-phosphate synthase</fullName>
        <shortName evidence="11">DXP synthase</shortName>
        <shortName evidence="11">DXPS</shortName>
    </alternativeName>
</protein>
<feature type="binding site" evidence="11">
    <location>
        <begin position="118"/>
        <end position="120"/>
    </location>
    <ligand>
        <name>thiamine diphosphate</name>
        <dbReference type="ChEBI" id="CHEBI:58937"/>
    </ligand>
</feature>
<dbReference type="InterPro" id="IPR049557">
    <property type="entry name" value="Transketolase_CS"/>
</dbReference>
<feature type="domain" description="Transketolase-like pyrimidine-binding" evidence="12">
    <location>
        <begin position="317"/>
        <end position="481"/>
    </location>
</feature>
<dbReference type="EC" id="2.2.1.7" evidence="11"/>
<dbReference type="SUPFAM" id="SSF52922">
    <property type="entry name" value="TK C-terminal domain-like"/>
    <property type="match status" value="1"/>
</dbReference>
<comment type="catalytic activity">
    <reaction evidence="11">
        <text>D-glyceraldehyde 3-phosphate + pyruvate + H(+) = 1-deoxy-D-xylulose 5-phosphate + CO2</text>
        <dbReference type="Rhea" id="RHEA:12605"/>
        <dbReference type="ChEBI" id="CHEBI:15361"/>
        <dbReference type="ChEBI" id="CHEBI:15378"/>
        <dbReference type="ChEBI" id="CHEBI:16526"/>
        <dbReference type="ChEBI" id="CHEBI:57792"/>
        <dbReference type="ChEBI" id="CHEBI:59776"/>
        <dbReference type="EC" id="2.2.1.7"/>
    </reaction>
</comment>
<comment type="cofactor">
    <cofactor evidence="11">
        <name>thiamine diphosphate</name>
        <dbReference type="ChEBI" id="CHEBI:58937"/>
    </cofactor>
    <text evidence="11">Binds 1 thiamine pyrophosphate per subunit.</text>
</comment>
<evidence type="ECO:0000259" key="12">
    <source>
        <dbReference type="SMART" id="SM00861"/>
    </source>
</evidence>
<keyword evidence="14" id="KW-1185">Reference proteome</keyword>
<dbReference type="GO" id="GO:0005829">
    <property type="term" value="C:cytosol"/>
    <property type="evidence" value="ECO:0007669"/>
    <property type="project" value="TreeGrafter"/>
</dbReference>
<keyword evidence="5 11" id="KW-0479">Metal-binding</keyword>
<feature type="binding site" evidence="11">
    <location>
        <position position="368"/>
    </location>
    <ligand>
        <name>thiamine diphosphate</name>
        <dbReference type="ChEBI" id="CHEBI:58937"/>
    </ligand>
</feature>
<evidence type="ECO:0000256" key="6">
    <source>
        <dbReference type="ARBA" id="ARBA00022842"/>
    </source>
</evidence>
<dbReference type="Pfam" id="PF13292">
    <property type="entry name" value="DXP_synthase_N"/>
    <property type="match status" value="1"/>
</dbReference>
<dbReference type="GO" id="GO:0019288">
    <property type="term" value="P:isopentenyl diphosphate biosynthetic process, methylerythritol 4-phosphate pathway"/>
    <property type="evidence" value="ECO:0007669"/>
    <property type="project" value="TreeGrafter"/>
</dbReference>
<dbReference type="GO" id="GO:0009228">
    <property type="term" value="P:thiamine biosynthetic process"/>
    <property type="evidence" value="ECO:0007669"/>
    <property type="project" value="UniProtKB-UniRule"/>
</dbReference>
<dbReference type="CDD" id="cd07033">
    <property type="entry name" value="TPP_PYR_DXS_TK_like"/>
    <property type="match status" value="1"/>
</dbReference>
<organism evidence="13 14">
    <name type="scientific">Cricetibacter osteomyelitidis</name>
    <dbReference type="NCBI Taxonomy" id="1521931"/>
    <lineage>
        <taxon>Bacteria</taxon>
        <taxon>Pseudomonadati</taxon>
        <taxon>Pseudomonadota</taxon>
        <taxon>Gammaproteobacteria</taxon>
        <taxon>Pasteurellales</taxon>
        <taxon>Pasteurellaceae</taxon>
        <taxon>Cricetibacter</taxon>
    </lineage>
</organism>
<comment type="cofactor">
    <cofactor evidence="11">
        <name>Mg(2+)</name>
        <dbReference type="ChEBI" id="CHEBI:18420"/>
    </cofactor>
    <text evidence="11">Binds 1 Mg(2+) ion per subunit.</text>
</comment>
<keyword evidence="4 11" id="KW-0808">Transferase</keyword>
<dbReference type="PANTHER" id="PTHR43322:SF5">
    <property type="entry name" value="1-DEOXY-D-XYLULOSE-5-PHOSPHATE SYNTHASE, CHLOROPLASTIC"/>
    <property type="match status" value="1"/>
</dbReference>
<dbReference type="CDD" id="cd02007">
    <property type="entry name" value="TPP_DXS"/>
    <property type="match status" value="1"/>
</dbReference>
<comment type="caution">
    <text evidence="13">The sequence shown here is derived from an EMBL/GenBank/DDBJ whole genome shotgun (WGS) entry which is preliminary data.</text>
</comment>
<gene>
    <name evidence="11" type="primary">dxs</name>
    <name evidence="13" type="ORF">EDC44_11842</name>
</gene>
<reference evidence="13 14" key="1">
    <citation type="submission" date="2019-03" db="EMBL/GenBank/DDBJ databases">
        <title>Genomic Encyclopedia of Type Strains, Phase IV (KMG-IV): sequencing the most valuable type-strain genomes for metagenomic binning, comparative biology and taxonomic classification.</title>
        <authorList>
            <person name="Goeker M."/>
        </authorList>
    </citation>
    <scope>NUCLEOTIDE SEQUENCE [LARGE SCALE GENOMIC DNA]</scope>
    <source>
        <strain evidence="13 14">DSM 28404</strain>
    </source>
</reference>
<dbReference type="HAMAP" id="MF_00315">
    <property type="entry name" value="DXP_synth"/>
    <property type="match status" value="1"/>
</dbReference>
<evidence type="ECO:0000256" key="1">
    <source>
        <dbReference type="ARBA" id="ARBA00004980"/>
    </source>
</evidence>
<comment type="function">
    <text evidence="10 11">Catalyzes the acyloin condensation reaction between C atoms 2 and 3 of pyruvate and glyceraldehyde 3-phosphate to yield 1-deoxy-D-xylulose-5-phosphate (DXP).</text>
</comment>
<feature type="binding site" evidence="11">
    <location>
        <position position="178"/>
    </location>
    <ligand>
        <name>Mg(2+)</name>
        <dbReference type="ChEBI" id="CHEBI:18420"/>
    </ligand>
</feature>
<keyword evidence="9 11" id="KW-0414">Isoprene biosynthesis</keyword>
<sequence>MQNKYPLLSLINSPDDLRLLNKDQLTQVCEELRGYLLDSVSQSSGHLASGLGAVELTVALHYVFKTPFDQLIWDVGHQAYPHKILTGRREQMPTIRQKDGLHPFPWREESEFDVLSVGHSSTSISAGLGIAIAAEKENAGRKTVCVIGDGAITAGMAFEAMNHAGAVHTDMLVILNDNEMSISENVGALNNHLARIFSGSFYSTVRDGSKKILSNVKPIKNFMKKTEEHIKGLVSPNSTLFEELGFNYIGPIDGHNIDELINTLSNMRELKGPQFLHIKTKKGKGYAPAENDPIGFHGVPKFDPLSGELPKSCAELPSYSKIFGDWLCEMAERDEKLVGITPAMREGSGMVEFSTRFPQQYFDVAIAEQHAVTLASGLAIGGYKPVVAIYSTFLQRAYDQVIHDVAIQDLPVLFAIDRAGVVGADGQTHQGAFDISFLRCIPNLIVMTPSDGNECRQLLYTGYQSNKPAAVRYPRGNAIGMELTPLEAIPLGQSKLVCQGETIAILNFGTLLPSAVKVARDLNATVVDMRFVKPLDKARVLALAQTHKLLVTLEENAIQGGAGSLVAETLNAECVQVPLLQLGLPDFFIPQGTQQEILADLKLDENGIREQITAYWNKLNQ</sequence>
<dbReference type="GO" id="GO:0008661">
    <property type="term" value="F:1-deoxy-D-xylulose-5-phosphate synthase activity"/>
    <property type="evidence" value="ECO:0007669"/>
    <property type="project" value="UniProtKB-UniRule"/>
</dbReference>
<dbReference type="UniPathway" id="UPA00064">
    <property type="reaction ID" value="UER00091"/>
</dbReference>
<dbReference type="GO" id="GO:0016114">
    <property type="term" value="P:terpenoid biosynthetic process"/>
    <property type="evidence" value="ECO:0007669"/>
    <property type="project" value="UniProtKB-UniRule"/>
</dbReference>
<evidence type="ECO:0000256" key="2">
    <source>
        <dbReference type="ARBA" id="ARBA00011081"/>
    </source>
</evidence>
<evidence type="ECO:0000256" key="9">
    <source>
        <dbReference type="ARBA" id="ARBA00023229"/>
    </source>
</evidence>
<comment type="pathway">
    <text evidence="1 11">Metabolic intermediate biosynthesis; 1-deoxy-D-xylulose 5-phosphate biosynthesis; 1-deoxy-D-xylulose 5-phosphate from D-glyceraldehyde 3-phosphate and pyruvate: step 1/1.</text>
</comment>
<evidence type="ECO:0000256" key="8">
    <source>
        <dbReference type="ARBA" id="ARBA00023052"/>
    </source>
</evidence>
<feature type="binding site" evidence="11">
    <location>
        <position position="149"/>
    </location>
    <ligand>
        <name>Mg(2+)</name>
        <dbReference type="ChEBI" id="CHEBI:18420"/>
    </ligand>
</feature>
<dbReference type="PROSITE" id="PS00801">
    <property type="entry name" value="TRANSKETOLASE_1"/>
    <property type="match status" value="1"/>
</dbReference>
<evidence type="ECO:0000256" key="5">
    <source>
        <dbReference type="ARBA" id="ARBA00022723"/>
    </source>
</evidence>
<comment type="subunit">
    <text evidence="3 11">Homodimer.</text>
</comment>
<evidence type="ECO:0000256" key="11">
    <source>
        <dbReference type="HAMAP-Rule" id="MF_00315"/>
    </source>
</evidence>
<dbReference type="OrthoDB" id="9803371at2"/>
<dbReference type="NCBIfam" id="NF003933">
    <property type="entry name" value="PRK05444.2-2"/>
    <property type="match status" value="1"/>
</dbReference>
<dbReference type="InterPro" id="IPR005475">
    <property type="entry name" value="Transketolase-like_Pyr-bd"/>
</dbReference>
<evidence type="ECO:0000256" key="3">
    <source>
        <dbReference type="ARBA" id="ARBA00011738"/>
    </source>
</evidence>
<dbReference type="RefSeq" id="WP_131977627.1">
    <property type="nucleotide sequence ID" value="NZ_SLYB01000018.1"/>
</dbReference>
<evidence type="ECO:0000313" key="13">
    <source>
        <dbReference type="EMBL" id="TCP93493.1"/>
    </source>
</evidence>
<dbReference type="InterPro" id="IPR033248">
    <property type="entry name" value="Transketolase_C"/>
</dbReference>
<dbReference type="GO" id="GO:0030976">
    <property type="term" value="F:thiamine pyrophosphate binding"/>
    <property type="evidence" value="ECO:0007669"/>
    <property type="project" value="UniProtKB-UniRule"/>
</dbReference>
<keyword evidence="7 11" id="KW-0784">Thiamine biosynthesis</keyword>
<accession>A0A4V2T1K9</accession>
<dbReference type="PANTHER" id="PTHR43322">
    <property type="entry name" value="1-D-DEOXYXYLULOSE 5-PHOSPHATE SYNTHASE-RELATED"/>
    <property type="match status" value="1"/>
</dbReference>
<dbReference type="Gene3D" id="3.40.50.970">
    <property type="match status" value="2"/>
</dbReference>
<feature type="binding site" evidence="11">
    <location>
        <position position="178"/>
    </location>
    <ligand>
        <name>thiamine diphosphate</name>
        <dbReference type="ChEBI" id="CHEBI:58937"/>
    </ligand>
</feature>
<dbReference type="Gene3D" id="3.40.50.920">
    <property type="match status" value="1"/>
</dbReference>